<dbReference type="Proteomes" id="UP000467428">
    <property type="component" value="Chromosome"/>
</dbReference>
<gene>
    <name evidence="2" type="ORF">MARA_48130</name>
</gene>
<dbReference type="EMBL" id="AP022593">
    <property type="protein sequence ID" value="BBY51345.1"/>
    <property type="molecule type" value="Genomic_DNA"/>
</dbReference>
<reference evidence="2 3" key="1">
    <citation type="journal article" date="2019" name="Emerg. Microbes Infect.">
        <title>Comprehensive subspecies identification of 175 nontuberculous mycobacteria species based on 7547 genomic profiles.</title>
        <authorList>
            <person name="Matsumoto Y."/>
            <person name="Kinjo T."/>
            <person name="Motooka D."/>
            <person name="Nabeya D."/>
            <person name="Jung N."/>
            <person name="Uechi K."/>
            <person name="Horii T."/>
            <person name="Iida T."/>
            <person name="Fujita J."/>
            <person name="Nakamura S."/>
        </authorList>
    </citation>
    <scope>NUCLEOTIDE SEQUENCE [LARGE SCALE GENOMIC DNA]</scope>
    <source>
        <strain evidence="2 3">JCM 18538</strain>
    </source>
</reference>
<accession>A0A7I7S5S4</accession>
<feature type="region of interest" description="Disordered" evidence="1">
    <location>
        <begin position="1"/>
        <end position="22"/>
    </location>
</feature>
<dbReference type="CDD" id="cd03349">
    <property type="entry name" value="LbH_XAT"/>
    <property type="match status" value="1"/>
</dbReference>
<geneLocation type="plasmid" evidence="3">
    <name>pjcm18538 dna</name>
</geneLocation>
<organism evidence="2 3">
    <name type="scientific">Mycolicibacterium arabiense</name>
    <dbReference type="NCBI Taxonomy" id="1286181"/>
    <lineage>
        <taxon>Bacteria</taxon>
        <taxon>Bacillati</taxon>
        <taxon>Actinomycetota</taxon>
        <taxon>Actinomycetes</taxon>
        <taxon>Mycobacteriales</taxon>
        <taxon>Mycobacteriaceae</taxon>
        <taxon>Mycolicibacterium</taxon>
    </lineage>
</organism>
<dbReference type="SUPFAM" id="SSF51161">
    <property type="entry name" value="Trimeric LpxA-like enzymes"/>
    <property type="match status" value="1"/>
</dbReference>
<evidence type="ECO:0000256" key="1">
    <source>
        <dbReference type="SAM" id="MobiDB-lite"/>
    </source>
</evidence>
<evidence type="ECO:0000313" key="3">
    <source>
        <dbReference type="Proteomes" id="UP000467428"/>
    </source>
</evidence>
<dbReference type="PANTHER" id="PTHR43300:SF11">
    <property type="entry name" value="ACETYLTRANSFERASE RV3034C-RELATED"/>
    <property type="match status" value="1"/>
</dbReference>
<protein>
    <recommendedName>
        <fullName evidence="4">Acetyltransferase</fullName>
    </recommendedName>
</protein>
<dbReference type="KEGG" id="marz:MARA_48130"/>
<dbReference type="InterPro" id="IPR050179">
    <property type="entry name" value="Trans_hexapeptide_repeat"/>
</dbReference>
<sequence length="229" mass="25607">MTETTATRPVTAPPSQPEVRTERRTAITDALVRLYAIRRLRPLVLWMLRRLEGDAYKSPTIRTIFARYWGVEIGMYTIGACFEPWVVDPKTKIGRYCSIAHGVRIINGNHPLGLKSTNAVFHNPMFGLCDDWIGDELNALEIGNDVWIGANAVILPEVTRVGHGAVIGAGAVVSKDVPDYGVVLGNPARLVKKRFSDETIAALLEERWWDQDLEDLTHRLPEFQNYLGG</sequence>
<name>A0A7I7S5S4_9MYCO</name>
<keyword evidence="3" id="KW-1185">Reference proteome</keyword>
<evidence type="ECO:0008006" key="4">
    <source>
        <dbReference type="Google" id="ProtNLM"/>
    </source>
</evidence>
<proteinExistence type="predicted"/>
<dbReference type="AlphaFoldDB" id="A0A7I7S5S4"/>
<dbReference type="PANTHER" id="PTHR43300">
    <property type="entry name" value="ACETYLTRANSFERASE"/>
    <property type="match status" value="1"/>
</dbReference>
<dbReference type="Gene3D" id="2.160.10.10">
    <property type="entry name" value="Hexapeptide repeat proteins"/>
    <property type="match status" value="1"/>
</dbReference>
<evidence type="ECO:0000313" key="2">
    <source>
        <dbReference type="EMBL" id="BBY51345.1"/>
    </source>
</evidence>
<dbReference type="RefSeq" id="WP_163921839.1">
    <property type="nucleotide sequence ID" value="NZ_AP022593.1"/>
</dbReference>
<dbReference type="InterPro" id="IPR011004">
    <property type="entry name" value="Trimer_LpxA-like_sf"/>
</dbReference>